<sequence length="118" mass="12576">MKSFVIANILILLSLAISATVPTVQPPNGGDEDLKFYQVAVEKAGYDFDKQYQPGDTELAIEGGSHSEKRQSSCSAVTLACLACEARNIRNPQGILGCFFTWHNACIACSGANNGCTC</sequence>
<gene>
    <name evidence="2" type="ORF">BS50DRAFT_640734</name>
</gene>
<protein>
    <submittedName>
        <fullName evidence="2">Uncharacterized protein</fullName>
    </submittedName>
</protein>
<feature type="signal peptide" evidence="1">
    <location>
        <begin position="1"/>
        <end position="18"/>
    </location>
</feature>
<dbReference type="Proteomes" id="UP000240883">
    <property type="component" value="Unassembled WGS sequence"/>
</dbReference>
<keyword evidence="3" id="KW-1185">Reference proteome</keyword>
<dbReference type="EMBL" id="KZ678153">
    <property type="protein sequence ID" value="PSN59792.1"/>
    <property type="molecule type" value="Genomic_DNA"/>
</dbReference>
<keyword evidence="1" id="KW-0732">Signal</keyword>
<organism evidence="2 3">
    <name type="scientific">Corynespora cassiicola Philippines</name>
    <dbReference type="NCBI Taxonomy" id="1448308"/>
    <lineage>
        <taxon>Eukaryota</taxon>
        <taxon>Fungi</taxon>
        <taxon>Dikarya</taxon>
        <taxon>Ascomycota</taxon>
        <taxon>Pezizomycotina</taxon>
        <taxon>Dothideomycetes</taxon>
        <taxon>Pleosporomycetidae</taxon>
        <taxon>Pleosporales</taxon>
        <taxon>Corynesporascaceae</taxon>
        <taxon>Corynespora</taxon>
    </lineage>
</organism>
<dbReference type="AlphaFoldDB" id="A0A2T2N2X1"/>
<accession>A0A2T2N2X1</accession>
<evidence type="ECO:0000256" key="1">
    <source>
        <dbReference type="SAM" id="SignalP"/>
    </source>
</evidence>
<feature type="chain" id="PRO_5015529654" evidence="1">
    <location>
        <begin position="19"/>
        <end position="118"/>
    </location>
</feature>
<evidence type="ECO:0000313" key="2">
    <source>
        <dbReference type="EMBL" id="PSN59792.1"/>
    </source>
</evidence>
<evidence type="ECO:0000313" key="3">
    <source>
        <dbReference type="Proteomes" id="UP000240883"/>
    </source>
</evidence>
<reference evidence="2 3" key="1">
    <citation type="journal article" date="2018" name="Front. Microbiol.">
        <title>Genome-Wide Analysis of Corynespora cassiicola Leaf Fall Disease Putative Effectors.</title>
        <authorList>
            <person name="Lopez D."/>
            <person name="Ribeiro S."/>
            <person name="Label P."/>
            <person name="Fumanal B."/>
            <person name="Venisse J.S."/>
            <person name="Kohler A."/>
            <person name="de Oliveira R.R."/>
            <person name="Labutti K."/>
            <person name="Lipzen A."/>
            <person name="Lail K."/>
            <person name="Bauer D."/>
            <person name="Ohm R.A."/>
            <person name="Barry K.W."/>
            <person name="Spatafora J."/>
            <person name="Grigoriev I.V."/>
            <person name="Martin F.M."/>
            <person name="Pujade-Renaud V."/>
        </authorList>
    </citation>
    <scope>NUCLEOTIDE SEQUENCE [LARGE SCALE GENOMIC DNA]</scope>
    <source>
        <strain evidence="2 3">Philippines</strain>
    </source>
</reference>
<proteinExistence type="predicted"/>
<name>A0A2T2N2X1_CORCC</name>